<name>A0A4Q0Q764_9BRAD</name>
<protein>
    <submittedName>
        <fullName evidence="1">Uncharacterized protein</fullName>
    </submittedName>
</protein>
<sequence length="117" mass="12752">MAVARMERSAIRDRWVRTDGIPDYACAPSGLQDLALPVGQNAQAMGQRAPPKIFRFTEIRKRRMCRATRPKEEGRIAIVTNAGRAAVDMDHTGAKGFAGRATVSESVTPTTGAVRVR</sequence>
<dbReference type="Proteomes" id="UP000290174">
    <property type="component" value="Unassembled WGS sequence"/>
</dbReference>
<organism evidence="1 2">
    <name type="scientific">Bradyrhizobium zhanjiangense</name>
    <dbReference type="NCBI Taxonomy" id="1325107"/>
    <lineage>
        <taxon>Bacteria</taxon>
        <taxon>Pseudomonadati</taxon>
        <taxon>Pseudomonadota</taxon>
        <taxon>Alphaproteobacteria</taxon>
        <taxon>Hyphomicrobiales</taxon>
        <taxon>Nitrobacteraceae</taxon>
        <taxon>Bradyrhizobium</taxon>
    </lineage>
</organism>
<dbReference type="EMBL" id="RKMK01000070">
    <property type="protein sequence ID" value="RXG84572.1"/>
    <property type="molecule type" value="Genomic_DNA"/>
</dbReference>
<feature type="non-terminal residue" evidence="1">
    <location>
        <position position="117"/>
    </location>
</feature>
<comment type="caution">
    <text evidence="1">The sequence shown here is derived from an EMBL/GenBank/DDBJ whole genome shotgun (WGS) entry which is preliminary data.</text>
</comment>
<dbReference type="AlphaFoldDB" id="A0A4Q0Q764"/>
<accession>A0A4Q0Q764</accession>
<gene>
    <name evidence="1" type="ORF">EAS61_38425</name>
</gene>
<evidence type="ECO:0000313" key="1">
    <source>
        <dbReference type="EMBL" id="RXG84572.1"/>
    </source>
</evidence>
<reference evidence="1 2" key="1">
    <citation type="submission" date="2018-11" db="EMBL/GenBank/DDBJ databases">
        <title>Bradyrhizobium sp. nov., isolated from effective nodules of peanut in China.</title>
        <authorList>
            <person name="Li Y."/>
        </authorList>
    </citation>
    <scope>NUCLEOTIDE SEQUENCE [LARGE SCALE GENOMIC DNA]</scope>
    <source>
        <strain evidence="1 2">CCBAU 51770</strain>
    </source>
</reference>
<proteinExistence type="predicted"/>
<evidence type="ECO:0000313" key="2">
    <source>
        <dbReference type="Proteomes" id="UP000290174"/>
    </source>
</evidence>